<evidence type="ECO:0000313" key="2">
    <source>
        <dbReference type="EMBL" id="OXM60613.1"/>
    </source>
</evidence>
<comment type="caution">
    <text evidence="2">The sequence shown here is derived from an EMBL/GenBank/DDBJ whole genome shotgun (WGS) entry which is preliminary data.</text>
</comment>
<sequence>MRTKSSKPARVAAVIGTAVALTALSSGLTAGQAGAETLSTFSLCSGTATGAVAKWGPVSKHCSYTSPASGWHGKLRVEWNTQSGTNQAACVEARMGKAAHPDAWQGIGCGQSGVGTVKWPANSASNLEVRVKGMGTSLVANVDYFI</sequence>
<evidence type="ECO:0000313" key="3">
    <source>
        <dbReference type="Proteomes" id="UP000215199"/>
    </source>
</evidence>
<accession>A0A229SP71</accession>
<gene>
    <name evidence="2" type="ORF">CF165_42045</name>
</gene>
<proteinExistence type="predicted"/>
<feature type="chain" id="PRO_5012172401" description="Secreted protein" evidence="1">
    <location>
        <begin position="36"/>
        <end position="146"/>
    </location>
</feature>
<dbReference type="EMBL" id="NMUL01000058">
    <property type="protein sequence ID" value="OXM60613.1"/>
    <property type="molecule type" value="Genomic_DNA"/>
</dbReference>
<keyword evidence="3" id="KW-1185">Reference proteome</keyword>
<feature type="signal peptide" evidence="1">
    <location>
        <begin position="1"/>
        <end position="35"/>
    </location>
</feature>
<protein>
    <recommendedName>
        <fullName evidence="4">Secreted protein</fullName>
    </recommendedName>
</protein>
<dbReference type="OrthoDB" id="3627232at2"/>
<reference evidence="3" key="1">
    <citation type="submission" date="2017-07" db="EMBL/GenBank/DDBJ databases">
        <title>Comparative genome mining reveals phylogenetic distribution patterns of secondary metabolites in Amycolatopsis.</title>
        <authorList>
            <person name="Adamek M."/>
            <person name="Alanjary M."/>
            <person name="Sales-Ortells H."/>
            <person name="Goodfellow M."/>
            <person name="Bull A.T."/>
            <person name="Kalinowski J."/>
            <person name="Ziemert N."/>
        </authorList>
    </citation>
    <scope>NUCLEOTIDE SEQUENCE [LARGE SCALE GENOMIC DNA]</scope>
    <source>
        <strain evidence="3">H5</strain>
    </source>
</reference>
<evidence type="ECO:0008006" key="4">
    <source>
        <dbReference type="Google" id="ProtNLM"/>
    </source>
</evidence>
<organism evidence="2 3">
    <name type="scientific">Amycolatopsis vastitatis</name>
    <dbReference type="NCBI Taxonomy" id="1905142"/>
    <lineage>
        <taxon>Bacteria</taxon>
        <taxon>Bacillati</taxon>
        <taxon>Actinomycetota</taxon>
        <taxon>Actinomycetes</taxon>
        <taxon>Pseudonocardiales</taxon>
        <taxon>Pseudonocardiaceae</taxon>
        <taxon>Amycolatopsis</taxon>
    </lineage>
</organism>
<dbReference type="RefSeq" id="WP_093953166.1">
    <property type="nucleotide sequence ID" value="NZ_NMUL01000058.1"/>
</dbReference>
<dbReference type="AlphaFoldDB" id="A0A229SP71"/>
<dbReference type="Proteomes" id="UP000215199">
    <property type="component" value="Unassembled WGS sequence"/>
</dbReference>
<name>A0A229SP71_9PSEU</name>
<evidence type="ECO:0000256" key="1">
    <source>
        <dbReference type="SAM" id="SignalP"/>
    </source>
</evidence>
<keyword evidence="1" id="KW-0732">Signal</keyword>